<feature type="domain" description="TonB-dependent receptor-like beta-barrel" evidence="10">
    <location>
        <begin position="499"/>
        <end position="1047"/>
    </location>
</feature>
<dbReference type="InterPro" id="IPR000531">
    <property type="entry name" value="Beta-barrel_TonB"/>
</dbReference>
<proteinExistence type="inferred from homology"/>
<dbReference type="RefSeq" id="WP_338222937.1">
    <property type="nucleotide sequence ID" value="NZ_BTPD01000002.1"/>
</dbReference>
<reference evidence="12 13" key="1">
    <citation type="submission" date="2023-08" db="EMBL/GenBank/DDBJ databases">
        <title>Draft genome sequence of Algoriphagus confluentis.</title>
        <authorList>
            <person name="Takatani N."/>
            <person name="Hosokawa M."/>
            <person name="Sawabe T."/>
        </authorList>
    </citation>
    <scope>NUCLEOTIDE SEQUENCE [LARGE SCALE GENOMIC DNA]</scope>
    <source>
        <strain evidence="12 13">NBRC 111222</strain>
    </source>
</reference>
<name>A0ABQ6PLU9_9BACT</name>
<gene>
    <name evidence="12" type="ORF">Aconfl_07910</name>
</gene>
<comment type="similarity">
    <text evidence="8 9">Belongs to the TonB-dependent receptor family.</text>
</comment>
<keyword evidence="5 9" id="KW-0798">TonB box</keyword>
<dbReference type="Pfam" id="PF07715">
    <property type="entry name" value="Plug"/>
    <property type="match status" value="1"/>
</dbReference>
<dbReference type="SUPFAM" id="SSF56935">
    <property type="entry name" value="Porins"/>
    <property type="match status" value="1"/>
</dbReference>
<comment type="caution">
    <text evidence="12">The sequence shown here is derived from an EMBL/GenBank/DDBJ whole genome shotgun (WGS) entry which is preliminary data.</text>
</comment>
<comment type="subcellular location">
    <subcellularLocation>
        <location evidence="1 8">Cell outer membrane</location>
        <topology evidence="1 8">Multi-pass membrane protein</topology>
    </subcellularLocation>
</comment>
<dbReference type="InterPro" id="IPR037066">
    <property type="entry name" value="Plug_dom_sf"/>
</dbReference>
<evidence type="ECO:0000256" key="5">
    <source>
        <dbReference type="ARBA" id="ARBA00023077"/>
    </source>
</evidence>
<evidence type="ECO:0000256" key="1">
    <source>
        <dbReference type="ARBA" id="ARBA00004571"/>
    </source>
</evidence>
<keyword evidence="2 8" id="KW-0813">Transport</keyword>
<keyword evidence="7 8" id="KW-0998">Cell outer membrane</keyword>
<dbReference type="Pfam" id="PF00593">
    <property type="entry name" value="TonB_dep_Rec_b-barrel"/>
    <property type="match status" value="1"/>
</dbReference>
<dbReference type="InterPro" id="IPR012910">
    <property type="entry name" value="Plug_dom"/>
</dbReference>
<keyword evidence="3 8" id="KW-1134">Transmembrane beta strand</keyword>
<organism evidence="12 13">
    <name type="scientific">Algoriphagus confluentis</name>
    <dbReference type="NCBI Taxonomy" id="1697556"/>
    <lineage>
        <taxon>Bacteria</taxon>
        <taxon>Pseudomonadati</taxon>
        <taxon>Bacteroidota</taxon>
        <taxon>Cytophagia</taxon>
        <taxon>Cytophagales</taxon>
        <taxon>Cyclobacteriaceae</taxon>
        <taxon>Algoriphagus</taxon>
    </lineage>
</organism>
<keyword evidence="13" id="KW-1185">Reference proteome</keyword>
<dbReference type="InterPro" id="IPR039426">
    <property type="entry name" value="TonB-dep_rcpt-like"/>
</dbReference>
<dbReference type="Proteomes" id="UP001338309">
    <property type="component" value="Unassembled WGS sequence"/>
</dbReference>
<dbReference type="SUPFAM" id="SSF49464">
    <property type="entry name" value="Carboxypeptidase regulatory domain-like"/>
    <property type="match status" value="1"/>
</dbReference>
<dbReference type="EMBL" id="BTPD01000002">
    <property type="protein sequence ID" value="GMQ28148.1"/>
    <property type="molecule type" value="Genomic_DNA"/>
</dbReference>
<dbReference type="NCBIfam" id="TIGR04057">
    <property type="entry name" value="SusC_RagA_signa"/>
    <property type="match status" value="1"/>
</dbReference>
<feature type="domain" description="TonB-dependent receptor plug" evidence="11">
    <location>
        <begin position="225"/>
        <end position="328"/>
    </location>
</feature>
<keyword evidence="6 8" id="KW-0472">Membrane</keyword>
<evidence type="ECO:0000256" key="9">
    <source>
        <dbReference type="RuleBase" id="RU003357"/>
    </source>
</evidence>
<dbReference type="InterPro" id="IPR023996">
    <property type="entry name" value="TonB-dep_OMP_SusC/RagA"/>
</dbReference>
<accession>A0ABQ6PLU9</accession>
<keyword evidence="12" id="KW-0675">Receptor</keyword>
<evidence type="ECO:0000256" key="4">
    <source>
        <dbReference type="ARBA" id="ARBA00022692"/>
    </source>
</evidence>
<evidence type="ECO:0000256" key="6">
    <source>
        <dbReference type="ARBA" id="ARBA00023136"/>
    </source>
</evidence>
<evidence type="ECO:0000256" key="8">
    <source>
        <dbReference type="PROSITE-ProRule" id="PRU01360"/>
    </source>
</evidence>
<evidence type="ECO:0000256" key="2">
    <source>
        <dbReference type="ARBA" id="ARBA00022448"/>
    </source>
</evidence>
<evidence type="ECO:0000256" key="3">
    <source>
        <dbReference type="ARBA" id="ARBA00022452"/>
    </source>
</evidence>
<dbReference type="NCBIfam" id="TIGR04056">
    <property type="entry name" value="OMP_RagA_SusC"/>
    <property type="match status" value="1"/>
</dbReference>
<evidence type="ECO:0000313" key="13">
    <source>
        <dbReference type="Proteomes" id="UP001338309"/>
    </source>
</evidence>
<protein>
    <submittedName>
        <fullName evidence="12">TonB-dependent receptor</fullName>
    </submittedName>
</protein>
<sequence>MKLNVPKTIFMLSKYFLYGFIFQLLVFNLALANMANGQYKEIGEVSVRLASTNLSIGRFFSQVEAQTPFTFSFDRKSINPNTEVSFSNPSGSVESLLREVAVQTQLSFRQVNHSIDVRKEKSGNPVEVFTAMEIDITGTVKDEKGYPLPGATVLVEGTNTVTVTDADGKFSISVNEGATLVISFVGYQTLKIPVGNTTDLQIQMKEDTDVLEEIVVVGYGTQERAKVTGAISSIGSKEIRALPVPNVASALQGRAAGVQVTNAGAPGTDPIVRIRGIGTVGNNDPLFVIDGVPAGGLNQINPADIESVEVLKDASAAAIYGSRAANGVILVTTKKGKAGKMQVNFDSYYGTQQAWKQLDLLNREQYLAFGTDLLTNGDQPLPQRFNDLGDLANVETDWQGEMFRTAPIQDHNLSISGGNENALYNIGFGYFAQEGIMLGTDFERISFRANTDFKLNKFVSVGQTLTVSYSDRNNEPFTGGRSQLEHIVKQVPYIPVRDPNRLGGFRSPDRVDGSDPENPVLNATLRQNRQEDYKILGTAYVDITPFEGFKYRFLVGLDINQGINNQYTPRFFAGDFNNQPFATLSQTRGSFVSPLISNQFSFQKSIGNHNFDVLGVIEQQTFKNSSLTGTGENSLTNDVRVLQGVANQTASSNLIEYALISYVGRLNYDYNQKYLVSASIRRDGGSRFGPSNKWGSFPSLSLGWRLSEEEFMKSLTFISDLKLRGSYGETGNDRIGDYVYQGTINSNLFYNFDGSLQGGGTITALANADLRWETTKMKNIGVDLGLFNDKFNLSFEWFDNRTEGMILGVPIPPSLGFDGAPVANVGTVQNRGVEFTVGYRKYSGDFQFSIDGNLGFISNELVSLGTGRTIFGPNFQGDPLTFTEEGRPIAYFYGWIADGIIQQGENVPGQPNSAAGDIRFRDINGDGVIDANDRTFLGHYLPDFTYGVNFNATYKNFDFNMFVQGVQGNEIFNNLRFHTEGMTRLFNASTAVLDRWTPTNTNTDVPRAVSGDPNRNARASSRFVEDGSYMRVKNMTIGYTIPTEKLSSWTNGYVSRVRVYFLTQNPLTFTKYSGYDPEIAVRTGINASLGTGIDFGQFPAARTFIGGVQFTF</sequence>
<dbReference type="Gene3D" id="2.170.130.10">
    <property type="entry name" value="TonB-dependent receptor, plug domain"/>
    <property type="match status" value="1"/>
</dbReference>
<evidence type="ECO:0000259" key="11">
    <source>
        <dbReference type="Pfam" id="PF07715"/>
    </source>
</evidence>
<dbReference type="InterPro" id="IPR023997">
    <property type="entry name" value="TonB-dep_OMP_SusC/RagA_CS"/>
</dbReference>
<evidence type="ECO:0000313" key="12">
    <source>
        <dbReference type="EMBL" id="GMQ28148.1"/>
    </source>
</evidence>
<evidence type="ECO:0000259" key="10">
    <source>
        <dbReference type="Pfam" id="PF00593"/>
    </source>
</evidence>
<dbReference type="Gene3D" id="2.40.170.20">
    <property type="entry name" value="TonB-dependent receptor, beta-barrel domain"/>
    <property type="match status" value="1"/>
</dbReference>
<dbReference type="InterPro" id="IPR036942">
    <property type="entry name" value="Beta-barrel_TonB_sf"/>
</dbReference>
<dbReference type="Gene3D" id="2.60.40.1120">
    <property type="entry name" value="Carboxypeptidase-like, regulatory domain"/>
    <property type="match status" value="1"/>
</dbReference>
<keyword evidence="4 8" id="KW-0812">Transmembrane</keyword>
<dbReference type="Pfam" id="PF13715">
    <property type="entry name" value="CarbopepD_reg_2"/>
    <property type="match status" value="1"/>
</dbReference>
<dbReference type="PROSITE" id="PS52016">
    <property type="entry name" value="TONB_DEPENDENT_REC_3"/>
    <property type="match status" value="1"/>
</dbReference>
<evidence type="ECO:0000256" key="7">
    <source>
        <dbReference type="ARBA" id="ARBA00023237"/>
    </source>
</evidence>
<dbReference type="InterPro" id="IPR008969">
    <property type="entry name" value="CarboxyPept-like_regulatory"/>
</dbReference>